<accession>A0A081FXW2</accession>
<comment type="caution">
    <text evidence="2">The sequence shown here is derived from an EMBL/GenBank/DDBJ whole genome shotgun (WGS) entry which is preliminary data.</text>
</comment>
<organism evidence="2 3">
    <name type="scientific">Marinobacterium lacunae</name>
    <dbReference type="NCBI Taxonomy" id="1232683"/>
    <lineage>
        <taxon>Bacteria</taxon>
        <taxon>Pseudomonadati</taxon>
        <taxon>Pseudomonadota</taxon>
        <taxon>Gammaproteobacteria</taxon>
        <taxon>Oceanospirillales</taxon>
        <taxon>Oceanospirillaceae</taxon>
        <taxon>Marinobacterium</taxon>
    </lineage>
</organism>
<name>A0A081FXW2_9GAMM</name>
<dbReference type="Proteomes" id="UP000028252">
    <property type="component" value="Unassembled WGS sequence"/>
</dbReference>
<gene>
    <name evidence="2" type="ORF">ADIMK_2404</name>
</gene>
<protein>
    <submittedName>
        <fullName evidence="2">Uncharacterized protein</fullName>
    </submittedName>
</protein>
<proteinExistence type="predicted"/>
<evidence type="ECO:0000313" key="2">
    <source>
        <dbReference type="EMBL" id="KEA63367.1"/>
    </source>
</evidence>
<dbReference type="EMBL" id="JMQN01000038">
    <property type="protein sequence ID" value="KEA63367.1"/>
    <property type="molecule type" value="Genomic_DNA"/>
</dbReference>
<sequence length="42" mass="4953">MDQVFETLVRKELKHKKQDVEQMKMDAQRIVEAANEAHANEL</sequence>
<feature type="coiled-coil region" evidence="1">
    <location>
        <begin position="10"/>
        <end position="37"/>
    </location>
</feature>
<keyword evidence="1" id="KW-0175">Coiled coil</keyword>
<dbReference type="PATRIC" id="fig|1232683.4.peg.2357"/>
<evidence type="ECO:0000313" key="3">
    <source>
        <dbReference type="Proteomes" id="UP000028252"/>
    </source>
</evidence>
<reference evidence="2 3" key="1">
    <citation type="submission" date="2014-04" db="EMBL/GenBank/DDBJ databases">
        <title>Marinobacterium kochiensis sp. nov., isolated from sediment sample collected from Kochi backwaters in Kerala, India.</title>
        <authorList>
            <person name="Singh A."/>
            <person name="Pinnaka A.K."/>
        </authorList>
    </citation>
    <scope>NUCLEOTIDE SEQUENCE [LARGE SCALE GENOMIC DNA]</scope>
    <source>
        <strain evidence="2 3">AK27</strain>
    </source>
</reference>
<dbReference type="AlphaFoldDB" id="A0A081FXW2"/>
<evidence type="ECO:0000256" key="1">
    <source>
        <dbReference type="SAM" id="Coils"/>
    </source>
</evidence>
<keyword evidence="3" id="KW-1185">Reference proteome</keyword>